<evidence type="ECO:0000256" key="3">
    <source>
        <dbReference type="ARBA" id="ARBA00005470"/>
    </source>
</evidence>
<comment type="caution">
    <text evidence="8">The sequence shown here is derived from an EMBL/GenBank/DDBJ whole genome shotgun (WGS) entry which is preliminary data.</text>
</comment>
<comment type="similarity">
    <text evidence="3">Belongs to the CENP-I/CTF3 family.</text>
</comment>
<evidence type="ECO:0000256" key="7">
    <source>
        <dbReference type="SAM" id="Phobius"/>
    </source>
</evidence>
<keyword evidence="7" id="KW-1133">Transmembrane helix</keyword>
<name>A0A8T2JZ82_9PIPI</name>
<keyword evidence="4" id="KW-0158">Chromosome</keyword>
<keyword evidence="7" id="KW-0472">Membrane</keyword>
<sequence length="712" mass="81634">MEQKLQKETKQENSGKRMEEAISYFSNVHSSVSVKGNPALITHVCAVENFAEHHGIAPDEISVLLNLALSGNLADNLSARLLKCLIPVSEVDQNSIVQAVSLFCVGKCSTNTQIMFIRWLITVFDYIVCKEILSSFYNFFFCFLSYDIMCPYICHLLYLITKKDHVRPFRVRKLLELQNKKGLQPHLLGLLSIYKIFCPEMVSLTLPSRFKTYFKSSHLLWRMKLKAVAQKNAGDPGSDLRMVIGDKEFLQSHSRKRKWNRNPLPKVCSSIWAKGPITTSLVTSDQTFPVEKLQTFQQLLENIHHLELPAQMGSVIKNPLLLHYINCIKDDTPFLRLNYWLSFTLHEECAWYKGSKCSKEEIEAFLETVVNTQEFLQEGLTSTEGFLYKSLPYWNGCHRSHILDLISWIPIGSSSEMEELLYEPLAQIFISSSVYFKCSIIESLKVLLRNWLLWHSVCAEQVQSQSANIDSTMSGLVTSVKELVHFVGRLSTLGLQIHNSSLLLHCVLDFYELVSDMYVTFSLPLIVLPPPGVFYPALLSTDSVNLNQLCYIMYRYRTNLMRAKANEKQKKAHMNLYINSKTFQEFNKYLTAMVGCLWTSQAFHEDTHPQGIHLETHLLKSSGVTTYKKAFNIVYHPALIGYSTHFFQQVVSQDKLFRLQMIKGFLWNKYLDFLYSQGLSGLKLFIESSVNRLASNSQQQEPSDLLLSKTQA</sequence>
<gene>
    <name evidence="8" type="ORF">GDO86_015000</name>
</gene>
<protein>
    <recommendedName>
        <fullName evidence="10">Centromere protein I</fullName>
    </recommendedName>
</protein>
<evidence type="ECO:0000256" key="6">
    <source>
        <dbReference type="ARBA" id="ARBA00023328"/>
    </source>
</evidence>
<reference evidence="8" key="1">
    <citation type="thesis" date="2020" institute="ProQuest LLC" country="789 East Eisenhower Parkway, Ann Arbor, MI, USA">
        <title>Comparative Genomics and Chromosome Evolution.</title>
        <authorList>
            <person name="Mudd A.B."/>
        </authorList>
    </citation>
    <scope>NUCLEOTIDE SEQUENCE</scope>
    <source>
        <strain evidence="8">Female2</strain>
        <tissue evidence="8">Blood</tissue>
    </source>
</reference>
<keyword evidence="5" id="KW-0539">Nucleus</keyword>
<dbReference type="PANTHER" id="PTHR48208:SF2">
    <property type="entry name" value="CENTROMERE PROTEIN I"/>
    <property type="match status" value="1"/>
</dbReference>
<evidence type="ECO:0000256" key="1">
    <source>
        <dbReference type="ARBA" id="ARBA00004123"/>
    </source>
</evidence>
<evidence type="ECO:0000256" key="2">
    <source>
        <dbReference type="ARBA" id="ARBA00004584"/>
    </source>
</evidence>
<dbReference type="GO" id="GO:0000070">
    <property type="term" value="P:mitotic sister chromatid segregation"/>
    <property type="evidence" value="ECO:0007669"/>
    <property type="project" value="TreeGrafter"/>
</dbReference>
<dbReference type="GO" id="GO:0005634">
    <property type="term" value="C:nucleus"/>
    <property type="evidence" value="ECO:0007669"/>
    <property type="project" value="UniProtKB-SubCell"/>
</dbReference>
<comment type="subcellular location">
    <subcellularLocation>
        <location evidence="2">Chromosome</location>
        <location evidence="2">Centromere</location>
    </subcellularLocation>
    <subcellularLocation>
        <location evidence="1">Nucleus</location>
    </subcellularLocation>
</comment>
<dbReference type="Proteomes" id="UP000812440">
    <property type="component" value="Chromosome 8_10"/>
</dbReference>
<evidence type="ECO:0000313" key="9">
    <source>
        <dbReference type="Proteomes" id="UP000812440"/>
    </source>
</evidence>
<dbReference type="AlphaFoldDB" id="A0A8T2JZ82"/>
<keyword evidence="9" id="KW-1185">Reference proteome</keyword>
<dbReference type="GO" id="GO:0034080">
    <property type="term" value="P:CENP-A containing chromatin assembly"/>
    <property type="evidence" value="ECO:0007669"/>
    <property type="project" value="TreeGrafter"/>
</dbReference>
<evidence type="ECO:0000256" key="4">
    <source>
        <dbReference type="ARBA" id="ARBA00022454"/>
    </source>
</evidence>
<evidence type="ECO:0000313" key="8">
    <source>
        <dbReference type="EMBL" id="KAG8447711.1"/>
    </source>
</evidence>
<dbReference type="Pfam" id="PF07778">
    <property type="entry name" value="CENP-I"/>
    <property type="match status" value="1"/>
</dbReference>
<dbReference type="InterPro" id="IPR012485">
    <property type="entry name" value="CENP-I"/>
</dbReference>
<accession>A0A8T2JZ82</accession>
<dbReference type="PANTHER" id="PTHR48208">
    <property type="entry name" value="CENTROMERE PROTEIN I"/>
    <property type="match status" value="1"/>
</dbReference>
<feature type="transmembrane region" description="Helical" evidence="7">
    <location>
        <begin position="136"/>
        <end position="160"/>
    </location>
</feature>
<evidence type="ECO:0000256" key="5">
    <source>
        <dbReference type="ARBA" id="ARBA00023242"/>
    </source>
</evidence>
<organism evidence="8 9">
    <name type="scientific">Hymenochirus boettgeri</name>
    <name type="common">Congo dwarf clawed frog</name>
    <dbReference type="NCBI Taxonomy" id="247094"/>
    <lineage>
        <taxon>Eukaryota</taxon>
        <taxon>Metazoa</taxon>
        <taxon>Chordata</taxon>
        <taxon>Craniata</taxon>
        <taxon>Vertebrata</taxon>
        <taxon>Euteleostomi</taxon>
        <taxon>Amphibia</taxon>
        <taxon>Batrachia</taxon>
        <taxon>Anura</taxon>
        <taxon>Pipoidea</taxon>
        <taxon>Pipidae</taxon>
        <taxon>Pipinae</taxon>
        <taxon>Hymenochirus</taxon>
    </lineage>
</organism>
<keyword evidence="7" id="KW-0812">Transmembrane</keyword>
<proteinExistence type="inferred from homology"/>
<dbReference type="EMBL" id="JAACNH010000003">
    <property type="protein sequence ID" value="KAG8447711.1"/>
    <property type="molecule type" value="Genomic_DNA"/>
</dbReference>
<keyword evidence="6" id="KW-0137">Centromere</keyword>
<dbReference type="OrthoDB" id="6347512at2759"/>
<dbReference type="GO" id="GO:0000939">
    <property type="term" value="C:inner kinetochore"/>
    <property type="evidence" value="ECO:0007669"/>
    <property type="project" value="TreeGrafter"/>
</dbReference>
<evidence type="ECO:0008006" key="10">
    <source>
        <dbReference type="Google" id="ProtNLM"/>
    </source>
</evidence>